<keyword evidence="1" id="KW-0732">Signal</keyword>
<evidence type="ECO:0000313" key="2">
    <source>
        <dbReference type="EMBL" id="TDN98397.1"/>
    </source>
</evidence>
<reference evidence="2 3" key="1">
    <citation type="submission" date="2019-03" db="EMBL/GenBank/DDBJ databases">
        <title>Freshwater and sediment microbial communities from various areas in North America, analyzing microbe dynamics in response to fracking.</title>
        <authorList>
            <person name="Lamendella R."/>
        </authorList>
    </citation>
    <scope>NUCLEOTIDE SEQUENCE [LARGE SCALE GENOMIC DNA]</scope>
    <source>
        <strain evidence="2 3">114D</strain>
    </source>
</reference>
<comment type="caution">
    <text evidence="2">The sequence shown here is derived from an EMBL/GenBank/DDBJ whole genome shotgun (WGS) entry which is preliminary data.</text>
</comment>
<feature type="signal peptide" evidence="1">
    <location>
        <begin position="1"/>
        <end position="19"/>
    </location>
</feature>
<dbReference type="EMBL" id="SNWI01000008">
    <property type="protein sequence ID" value="TDN98397.1"/>
    <property type="molecule type" value="Genomic_DNA"/>
</dbReference>
<protein>
    <recommendedName>
        <fullName evidence="4">Glycoamylase-like domain-containing protein</fullName>
    </recommendedName>
</protein>
<proteinExistence type="predicted"/>
<name>A0A4R6GT76_9BACT</name>
<feature type="chain" id="PRO_5020573659" description="Glycoamylase-like domain-containing protein" evidence="1">
    <location>
        <begin position="20"/>
        <end position="459"/>
    </location>
</feature>
<gene>
    <name evidence="2" type="ORF">DET52_108185</name>
</gene>
<dbReference type="RefSeq" id="WP_133466184.1">
    <property type="nucleotide sequence ID" value="NZ_SNWI01000008.1"/>
</dbReference>
<organism evidence="2 3">
    <name type="scientific">Sunxiuqinia elliptica</name>
    <dbReference type="NCBI Taxonomy" id="655355"/>
    <lineage>
        <taxon>Bacteria</taxon>
        <taxon>Pseudomonadati</taxon>
        <taxon>Bacteroidota</taxon>
        <taxon>Bacteroidia</taxon>
        <taxon>Marinilabiliales</taxon>
        <taxon>Prolixibacteraceae</taxon>
        <taxon>Sunxiuqinia</taxon>
    </lineage>
</organism>
<evidence type="ECO:0000256" key="1">
    <source>
        <dbReference type="SAM" id="SignalP"/>
    </source>
</evidence>
<evidence type="ECO:0008006" key="4">
    <source>
        <dbReference type="Google" id="ProtNLM"/>
    </source>
</evidence>
<dbReference type="OrthoDB" id="5937621at2"/>
<dbReference type="Proteomes" id="UP000294848">
    <property type="component" value="Unassembled WGS sequence"/>
</dbReference>
<accession>A0A4R6GT76</accession>
<evidence type="ECO:0000313" key="3">
    <source>
        <dbReference type="Proteomes" id="UP000294848"/>
    </source>
</evidence>
<dbReference type="Gene3D" id="1.50.10.140">
    <property type="match status" value="1"/>
</dbReference>
<sequence>MKKLILILVATMMVWSAKAQKNDQEIIEELLHNTVKFYQMLRADNGLYHDFVSTHGETNRGSAANIGMGLVAQCVATEMGWTTSAEEEIVETLEAVLGYNDKGIKLERTAENCFIHFYDIETGRAIGQDWSPIDTDLMLGGVLFAKRYFNANEQIAKYADELFNMVNQSLFVGDWTKGQISLKMKTDGSPAGNWTLPYNEYMLVAWMAKNQAKRKNDPANKLWNAWYGAPENLPYATYTSRSGDIFKVPTDLKVTREFTSNFTFMFNYIFVHEFSTSKWYQEAMRQAALADRAWWHDRTDLDDMGKQPYEWGTTAGVGLRERDGKLEEGYCVDRICALEDVGTKRDRNKGMNVALSALAGYSPVLPDLVRKDLIAMYRDPRGLGKMALPAREGISDGGDYILWKYSYSDLNWRPSKVEGVDYACMLLGLAALPEMLGVEFFQEYNDFFNTEKPNYQRRK</sequence>
<dbReference type="AlphaFoldDB" id="A0A4R6GT76"/>